<dbReference type="Pfam" id="PF00097">
    <property type="entry name" value="zf-C3HC4"/>
    <property type="match status" value="1"/>
</dbReference>
<evidence type="ECO:0000259" key="9">
    <source>
        <dbReference type="PROSITE" id="PS50089"/>
    </source>
</evidence>
<protein>
    <submittedName>
        <fullName evidence="10">Protein suppressor 2 of zeste</fullName>
    </submittedName>
</protein>
<feature type="compositionally biased region" description="Low complexity" evidence="8">
    <location>
        <begin position="655"/>
        <end position="672"/>
    </location>
</feature>
<feature type="region of interest" description="Disordered" evidence="8">
    <location>
        <begin position="586"/>
        <end position="609"/>
    </location>
</feature>
<dbReference type="Pfam" id="PF16207">
    <property type="entry name" value="RAWUL"/>
    <property type="match status" value="1"/>
</dbReference>
<feature type="compositionally biased region" description="Polar residues" evidence="8">
    <location>
        <begin position="911"/>
        <end position="929"/>
    </location>
</feature>
<feature type="compositionally biased region" description="Low complexity" evidence="8">
    <location>
        <begin position="1081"/>
        <end position="1092"/>
    </location>
</feature>
<feature type="region of interest" description="Disordered" evidence="8">
    <location>
        <begin position="247"/>
        <end position="327"/>
    </location>
</feature>
<dbReference type="CDD" id="cd16737">
    <property type="entry name" value="RING-HC_PCGF5"/>
    <property type="match status" value="1"/>
</dbReference>
<dbReference type="InterPro" id="IPR013083">
    <property type="entry name" value="Znf_RING/FYVE/PHD"/>
</dbReference>
<dbReference type="PROSITE" id="PS50089">
    <property type="entry name" value="ZF_RING_2"/>
    <property type="match status" value="1"/>
</dbReference>
<dbReference type="GO" id="GO:1990841">
    <property type="term" value="F:promoter-specific chromatin binding"/>
    <property type="evidence" value="ECO:0007669"/>
    <property type="project" value="TreeGrafter"/>
</dbReference>
<dbReference type="SUPFAM" id="SSF57850">
    <property type="entry name" value="RING/U-box"/>
    <property type="match status" value="1"/>
</dbReference>
<dbReference type="PANTHER" id="PTHR10825">
    <property type="entry name" value="RING FINGER DOMAIN-CONTAINING, POLYCOMB GROUP COMPONENT"/>
    <property type="match status" value="1"/>
</dbReference>
<feature type="region of interest" description="Disordered" evidence="8">
    <location>
        <begin position="1"/>
        <end position="25"/>
    </location>
</feature>
<feature type="region of interest" description="Disordered" evidence="8">
    <location>
        <begin position="455"/>
        <end position="533"/>
    </location>
</feature>
<evidence type="ECO:0000256" key="7">
    <source>
        <dbReference type="SAM" id="Coils"/>
    </source>
</evidence>
<keyword evidence="4" id="KW-0862">Zinc</keyword>
<evidence type="ECO:0000256" key="4">
    <source>
        <dbReference type="ARBA" id="ARBA00022833"/>
    </source>
</evidence>
<dbReference type="OrthoDB" id="1305878at2759"/>
<feature type="compositionally biased region" description="Basic residues" evidence="8">
    <location>
        <begin position="497"/>
        <end position="507"/>
    </location>
</feature>
<dbReference type="GO" id="GO:0035102">
    <property type="term" value="C:PRC1 complex"/>
    <property type="evidence" value="ECO:0007669"/>
    <property type="project" value="TreeGrafter"/>
</dbReference>
<feature type="compositionally biased region" description="Polar residues" evidence="8">
    <location>
        <begin position="1067"/>
        <end position="1080"/>
    </location>
</feature>
<feature type="compositionally biased region" description="Low complexity" evidence="8">
    <location>
        <begin position="1113"/>
        <end position="1133"/>
    </location>
</feature>
<feature type="compositionally biased region" description="Polar residues" evidence="8">
    <location>
        <begin position="877"/>
        <end position="888"/>
    </location>
</feature>
<feature type="coiled-coil region" evidence="7">
    <location>
        <begin position="107"/>
        <end position="134"/>
    </location>
</feature>
<dbReference type="InterPro" id="IPR018957">
    <property type="entry name" value="Znf_C3HC4_RING-type"/>
</dbReference>
<dbReference type="InterPro" id="IPR017907">
    <property type="entry name" value="Znf_RING_CS"/>
</dbReference>
<evidence type="ECO:0000313" key="10">
    <source>
        <dbReference type="RefSeq" id="XP_016984924.1"/>
    </source>
</evidence>
<dbReference type="PROSITE" id="PS00518">
    <property type="entry name" value="ZF_RING_1"/>
    <property type="match status" value="1"/>
</dbReference>
<dbReference type="CDD" id="cd17082">
    <property type="entry name" value="RAWUL_PCGF2_like"/>
    <property type="match status" value="1"/>
</dbReference>
<proteinExistence type="predicted"/>
<dbReference type="InterPro" id="IPR032443">
    <property type="entry name" value="RAWUL"/>
</dbReference>
<dbReference type="Gene3D" id="3.10.20.90">
    <property type="entry name" value="Phosphatidylinositol 3-kinase Catalytic Subunit, Chain A, domain 1"/>
    <property type="match status" value="1"/>
</dbReference>
<feature type="compositionally biased region" description="Low complexity" evidence="8">
    <location>
        <begin position="1187"/>
        <end position="1213"/>
    </location>
</feature>
<evidence type="ECO:0000256" key="3">
    <source>
        <dbReference type="ARBA" id="ARBA00022771"/>
    </source>
</evidence>
<evidence type="ECO:0000256" key="8">
    <source>
        <dbReference type="SAM" id="MobiDB-lite"/>
    </source>
</evidence>
<organism evidence="10">
    <name type="scientific">Drosophila rhopaloa</name>
    <name type="common">Fruit fly</name>
    <dbReference type="NCBI Taxonomy" id="1041015"/>
    <lineage>
        <taxon>Eukaryota</taxon>
        <taxon>Metazoa</taxon>
        <taxon>Ecdysozoa</taxon>
        <taxon>Arthropoda</taxon>
        <taxon>Hexapoda</taxon>
        <taxon>Insecta</taxon>
        <taxon>Pterygota</taxon>
        <taxon>Neoptera</taxon>
        <taxon>Endopterygota</taxon>
        <taxon>Diptera</taxon>
        <taxon>Brachycera</taxon>
        <taxon>Muscomorpha</taxon>
        <taxon>Ephydroidea</taxon>
        <taxon>Drosophilidae</taxon>
        <taxon>Drosophila</taxon>
        <taxon>Sophophora</taxon>
    </lineage>
</organism>
<keyword evidence="2" id="KW-0479">Metal-binding</keyword>
<feature type="domain" description="RING-type" evidence="9">
    <location>
        <begin position="38"/>
        <end position="77"/>
    </location>
</feature>
<feature type="region of interest" description="Disordered" evidence="8">
    <location>
        <begin position="1067"/>
        <end position="1096"/>
    </location>
</feature>
<name>A0A6P4F798_DRORH</name>
<accession>A0A6P4F798</accession>
<dbReference type="PANTHER" id="PTHR10825:SF29">
    <property type="entry name" value="POLYCOMB GROUP RING FINGER PROTEIN 1"/>
    <property type="match status" value="1"/>
</dbReference>
<feature type="region of interest" description="Disordered" evidence="8">
    <location>
        <begin position="1254"/>
        <end position="1315"/>
    </location>
</feature>
<feature type="compositionally biased region" description="Polar residues" evidence="8">
    <location>
        <begin position="938"/>
        <end position="953"/>
    </location>
</feature>
<dbReference type="GO" id="GO:0000122">
    <property type="term" value="P:negative regulation of transcription by RNA polymerase II"/>
    <property type="evidence" value="ECO:0007669"/>
    <property type="project" value="TreeGrafter"/>
</dbReference>
<feature type="compositionally biased region" description="Low complexity" evidence="8">
    <location>
        <begin position="600"/>
        <end position="609"/>
    </location>
</feature>
<feature type="region of interest" description="Disordered" evidence="8">
    <location>
        <begin position="1022"/>
        <end position="1053"/>
    </location>
</feature>
<comment type="subcellular location">
    <subcellularLocation>
        <location evidence="1">Nucleus</location>
    </subcellularLocation>
</comment>
<feature type="region of interest" description="Disordered" evidence="8">
    <location>
        <begin position="624"/>
        <end position="703"/>
    </location>
</feature>
<dbReference type="RefSeq" id="XP_016984924.1">
    <property type="nucleotide sequence ID" value="XM_017129435.1"/>
</dbReference>
<keyword evidence="7" id="KW-0175">Coiled coil</keyword>
<evidence type="ECO:0000256" key="1">
    <source>
        <dbReference type="ARBA" id="ARBA00004123"/>
    </source>
</evidence>
<dbReference type="GO" id="GO:0008270">
    <property type="term" value="F:zinc ion binding"/>
    <property type="evidence" value="ECO:0007669"/>
    <property type="project" value="UniProtKB-KW"/>
</dbReference>
<feature type="region of interest" description="Disordered" evidence="8">
    <location>
        <begin position="1113"/>
        <end position="1141"/>
    </location>
</feature>
<keyword evidence="3 6" id="KW-0863">Zinc-finger</keyword>
<gene>
    <name evidence="10" type="primary">LOC108048644</name>
</gene>
<feature type="region of interest" description="Disordered" evidence="8">
    <location>
        <begin position="840"/>
        <end position="974"/>
    </location>
</feature>
<evidence type="ECO:0000256" key="6">
    <source>
        <dbReference type="PROSITE-ProRule" id="PRU00175"/>
    </source>
</evidence>
<evidence type="ECO:0000256" key="2">
    <source>
        <dbReference type="ARBA" id="ARBA00022723"/>
    </source>
</evidence>
<keyword evidence="5" id="KW-0539">Nucleus</keyword>
<sequence length="1315" mass="140510">MHLQNTHKTVEPKGSHSDMDSASPASRDIRQFHDLVTCRLCRGYMIDPTTVDFCYHTYCRSCILKHLLRSVYCPDCKASGGKEISELNLKSDDTLRSLIYKLVPNLYRRECKELADFEEQHEDLVDEKTSHEQEFFTTTELVSLSLEYHPAMLHQCGAGEVPPTIYLQCAAGLRVELLKRFLCTKYNIEAENKLVEVEVTYEDEVLPSNFTLMDVGYCYKWSRQSPMAFCYRILLYESERAKNDENNLSRINQDIEPEHPMRRPKSAKSVTFAEDLESEMDSGSARSKARSKTSPKVSPSSKNKRVTTSKREPEPESPVSTFKSLRSNDMRYSDYAVSKVKSEPELEQDLPPRELEQQPLVANTNIVVSIPPSQLGKSYSDAENFELKTANRKGVGHLPKLKIELNSMKSKLSMPLSAGPRLEDTSSSSAQQLDLETYAKNIGLKPIEQPLVQSVSTPDSKFSPNASPMSSCSSSTNGSSCSLGTADASTSTTTSSSHRKRKKKHSKEPKDANGKRKKLHAEISSQTDGKMKVKITAKPNHKFDLKRSHSLASGELALQQLKLDSTSTSEALNRTLGEEARSISSLVAGGAPTPPPTPTTEPAEQQQQQQQLQKMVMARSKDLILPTSPPLPPSLFKAYTPSTTPSPPATVAGKPKQQQQQQPQQHQPVAQQTLAKTNPAKPPLSSNMQRKPSVAGGHFVVPQAPTNRNMYHMQRYLSTPSSIASSANKQPKRSLSVDESYPAKQARLNQAQAMASYAAKFQMQNNNQAKSQAAAFLPNPQMRSYGPEMVNKPAPPLFCPPNLSLSLPSTAQVTITPAAAYTFPEANSHVPALEIVRLSSNKQGGGGGKNLTMPPLSPPASSGGRLMGPPAALPKQQGHSAAKRSSQSPPMPLPMTTIPTIVKSPPLSVALSGQRSSKCHSTTNSNAYRTSPPALINLRNNTAAPHSFPSKSSPKVEANSKKSPPAGCQSKANGTAALLDKSKTSLREFRPAVTTTTTAGAAAGTTGATSALAKDADILDLSANPGRNSNSSSNSTAKLAPTSPPAGNNISSNNSLEAALNKIKQNISANSNGGPTTTAVNSNGNSSSSSNGDDLQNLQMLSDSATSREKISIKTASSSASTATTTKPKNANALVRPQNASVRSIPNPSALAFRNQPAAAVAATTAAAITKPLTVRAEEKSKMSTGNPGLLSPTNSSSSSSSNSNSGCSAATSPRAMTKKPTTIDQVAAHLNIRAEAKAAALAEEAPPVLSCNAAKSPELAKTTTRTEPKETAITVSAASTLLPMPSGVSGVSGVPESLAKPPVQIANAPVASSA</sequence>
<evidence type="ECO:0000256" key="5">
    <source>
        <dbReference type="ARBA" id="ARBA00023242"/>
    </source>
</evidence>
<feature type="compositionally biased region" description="Low complexity" evidence="8">
    <location>
        <begin position="463"/>
        <end position="496"/>
    </location>
</feature>
<feature type="region of interest" description="Disordered" evidence="8">
    <location>
        <begin position="1177"/>
        <end position="1221"/>
    </location>
</feature>
<dbReference type="Gene3D" id="3.30.40.10">
    <property type="entry name" value="Zinc/RING finger domain, C3HC4 (zinc finger)"/>
    <property type="match status" value="1"/>
</dbReference>
<dbReference type="InterPro" id="IPR001841">
    <property type="entry name" value="Znf_RING"/>
</dbReference>
<reference evidence="10" key="1">
    <citation type="submission" date="2025-08" db="UniProtKB">
        <authorList>
            <consortium name="RefSeq"/>
        </authorList>
    </citation>
    <scope>IDENTIFICATION</scope>
</reference>
<feature type="compositionally biased region" description="Basic and acidic residues" evidence="8">
    <location>
        <begin position="8"/>
        <end position="19"/>
    </location>
</feature>